<dbReference type="Proteomes" id="UP000594261">
    <property type="component" value="Chromosome 5"/>
</dbReference>
<dbReference type="PANTHER" id="PTHR31972:SF4">
    <property type="entry name" value="DUF868 DOMAIN-CONTAINING PROTEIN"/>
    <property type="match status" value="1"/>
</dbReference>
<dbReference type="Gramene" id="QL05p033629:mrna">
    <property type="protein sequence ID" value="QL05p033629:mrna"/>
    <property type="gene ID" value="QL05p033629"/>
</dbReference>
<protein>
    <submittedName>
        <fullName evidence="1">Uncharacterized protein</fullName>
    </submittedName>
</protein>
<dbReference type="InParanoid" id="A0A7N2LPG3"/>
<keyword evidence="2" id="KW-1185">Reference proteome</keyword>
<dbReference type="Pfam" id="PF05910">
    <property type="entry name" value="DUF868"/>
    <property type="match status" value="1"/>
</dbReference>
<evidence type="ECO:0000313" key="2">
    <source>
        <dbReference type="Proteomes" id="UP000594261"/>
    </source>
</evidence>
<dbReference type="PANTHER" id="PTHR31972">
    <property type="entry name" value="EXPRESSED PROTEIN"/>
    <property type="match status" value="1"/>
</dbReference>
<name>A0A7N2LPG3_QUELO</name>
<reference evidence="1 2" key="1">
    <citation type="journal article" date="2016" name="G3 (Bethesda)">
        <title>First Draft Assembly and Annotation of the Genome of a California Endemic Oak Quercus lobata Nee (Fagaceae).</title>
        <authorList>
            <person name="Sork V.L."/>
            <person name="Fitz-Gibbon S.T."/>
            <person name="Puiu D."/>
            <person name="Crepeau M."/>
            <person name="Gugger P.F."/>
            <person name="Sherman R."/>
            <person name="Stevens K."/>
            <person name="Langley C.H."/>
            <person name="Pellegrini M."/>
            <person name="Salzberg S.L."/>
        </authorList>
    </citation>
    <scope>NUCLEOTIDE SEQUENCE [LARGE SCALE GENOMIC DNA]</scope>
    <source>
        <strain evidence="1 2">cv. SW786</strain>
    </source>
</reference>
<proteinExistence type="predicted"/>
<sequence length="138" mass="15406">MGQGLSVGIDDLANQCLCKVYIKPWLFSEKKVSQNLEVDSSKTEIYWDLTNARFGYGLELVEGFYKLGLSPSNLEIPNHKESLKVTKNLGNGVYYISKRKQGKIEGVDLGCSSPSLVPSLRPPHPRSPPVYPDLYCKL</sequence>
<reference evidence="1" key="2">
    <citation type="submission" date="2021-01" db="UniProtKB">
        <authorList>
            <consortium name="EnsemblPlants"/>
        </authorList>
    </citation>
    <scope>IDENTIFICATION</scope>
</reference>
<organism evidence="1 2">
    <name type="scientific">Quercus lobata</name>
    <name type="common">Valley oak</name>
    <dbReference type="NCBI Taxonomy" id="97700"/>
    <lineage>
        <taxon>Eukaryota</taxon>
        <taxon>Viridiplantae</taxon>
        <taxon>Streptophyta</taxon>
        <taxon>Embryophyta</taxon>
        <taxon>Tracheophyta</taxon>
        <taxon>Spermatophyta</taxon>
        <taxon>Magnoliopsida</taxon>
        <taxon>eudicotyledons</taxon>
        <taxon>Gunneridae</taxon>
        <taxon>Pentapetalae</taxon>
        <taxon>rosids</taxon>
        <taxon>fabids</taxon>
        <taxon>Fagales</taxon>
        <taxon>Fagaceae</taxon>
        <taxon>Quercus</taxon>
    </lineage>
</organism>
<accession>A0A7N2LPG3</accession>
<dbReference type="EnsemblPlants" id="QL05p033629:mrna">
    <property type="protein sequence ID" value="QL05p033629:mrna"/>
    <property type="gene ID" value="QL05p033629"/>
</dbReference>
<evidence type="ECO:0000313" key="1">
    <source>
        <dbReference type="EnsemblPlants" id="QL05p033629:mrna"/>
    </source>
</evidence>
<dbReference type="AlphaFoldDB" id="A0A7N2LPG3"/>
<dbReference type="EMBL" id="LRBV02000005">
    <property type="status" value="NOT_ANNOTATED_CDS"/>
    <property type="molecule type" value="Genomic_DNA"/>
</dbReference>
<dbReference type="InterPro" id="IPR008586">
    <property type="entry name" value="DUF868_pln"/>
</dbReference>